<feature type="domain" description="Thioredoxin" evidence="9">
    <location>
        <begin position="1"/>
        <end position="102"/>
    </location>
</feature>
<keyword evidence="11" id="KW-1185">Reference proteome</keyword>
<feature type="site" description="Contributes to redox potential value" evidence="7">
    <location>
        <position position="31"/>
    </location>
</feature>
<organism evidence="10 11">
    <name type="scientific">Pedosphaera parvula (strain Ellin514)</name>
    <dbReference type="NCBI Taxonomy" id="320771"/>
    <lineage>
        <taxon>Bacteria</taxon>
        <taxon>Pseudomonadati</taxon>
        <taxon>Verrucomicrobiota</taxon>
        <taxon>Pedosphaerae</taxon>
        <taxon>Pedosphaerales</taxon>
        <taxon>Pedosphaeraceae</taxon>
        <taxon>Pedosphaera</taxon>
    </lineage>
</organism>
<dbReference type="Gene3D" id="3.40.30.10">
    <property type="entry name" value="Glutaredoxin"/>
    <property type="match status" value="1"/>
</dbReference>
<keyword evidence="5 8" id="KW-0676">Redox-active center</keyword>
<comment type="caution">
    <text evidence="10">The sequence shown here is derived from an EMBL/GenBank/DDBJ whole genome shotgun (WGS) entry which is preliminary data.</text>
</comment>
<dbReference type="GO" id="GO:0005829">
    <property type="term" value="C:cytosol"/>
    <property type="evidence" value="ECO:0007669"/>
    <property type="project" value="TreeGrafter"/>
</dbReference>
<feature type="active site" description="Nucleophile" evidence="7">
    <location>
        <position position="30"/>
    </location>
</feature>
<dbReference type="InterPro" id="IPR013766">
    <property type="entry name" value="Thioredoxin_domain"/>
</dbReference>
<evidence type="ECO:0000313" key="11">
    <source>
        <dbReference type="Proteomes" id="UP000003688"/>
    </source>
</evidence>
<dbReference type="OrthoDB" id="9790390at2"/>
<dbReference type="Pfam" id="PF00085">
    <property type="entry name" value="Thioredoxin"/>
    <property type="match status" value="1"/>
</dbReference>
<dbReference type="GO" id="GO:0045454">
    <property type="term" value="P:cell redox homeostasis"/>
    <property type="evidence" value="ECO:0007669"/>
    <property type="project" value="TreeGrafter"/>
</dbReference>
<reference evidence="10 11" key="1">
    <citation type="journal article" date="2011" name="J. Bacteriol.">
        <title>Genome sequence of 'Pedosphaera parvula' Ellin514, an aerobic Verrucomicrobial isolate from pasture soil.</title>
        <authorList>
            <person name="Kant R."/>
            <person name="van Passel M.W."/>
            <person name="Sangwan P."/>
            <person name="Palva A."/>
            <person name="Lucas S."/>
            <person name="Copeland A."/>
            <person name="Lapidus A."/>
            <person name="Glavina Del Rio T."/>
            <person name="Dalin E."/>
            <person name="Tice H."/>
            <person name="Bruce D."/>
            <person name="Goodwin L."/>
            <person name="Pitluck S."/>
            <person name="Chertkov O."/>
            <person name="Larimer F.W."/>
            <person name="Land M.L."/>
            <person name="Hauser L."/>
            <person name="Brettin T.S."/>
            <person name="Detter J.C."/>
            <person name="Han S."/>
            <person name="de Vos W.M."/>
            <person name="Janssen P.H."/>
            <person name="Smidt H."/>
        </authorList>
    </citation>
    <scope>NUCLEOTIDE SEQUENCE [LARGE SCALE GENOMIC DNA]</scope>
    <source>
        <strain evidence="10 11">Ellin514</strain>
    </source>
</reference>
<evidence type="ECO:0000256" key="6">
    <source>
        <dbReference type="PIRNR" id="PIRNR000077"/>
    </source>
</evidence>
<dbReference type="InterPro" id="IPR036249">
    <property type="entry name" value="Thioredoxin-like_sf"/>
</dbReference>
<accession>B9XLS4</accession>
<dbReference type="PANTHER" id="PTHR45663:SF11">
    <property type="entry name" value="GEO12009P1"/>
    <property type="match status" value="1"/>
</dbReference>
<evidence type="ECO:0000256" key="4">
    <source>
        <dbReference type="ARBA" id="ARBA00023157"/>
    </source>
</evidence>
<dbReference type="PANTHER" id="PTHR45663">
    <property type="entry name" value="GEO12009P1"/>
    <property type="match status" value="1"/>
</dbReference>
<dbReference type="RefSeq" id="WP_007416763.1">
    <property type="nucleotide sequence ID" value="NZ_ABOX02000031.1"/>
</dbReference>
<dbReference type="PIRSF" id="PIRSF000077">
    <property type="entry name" value="Thioredoxin"/>
    <property type="match status" value="1"/>
</dbReference>
<protein>
    <recommendedName>
        <fullName evidence="6">Thioredoxin</fullName>
    </recommendedName>
</protein>
<gene>
    <name evidence="10" type="ORF">Cflav_PD2386</name>
</gene>
<dbReference type="EMBL" id="ABOX02000031">
    <property type="protein sequence ID" value="EEF59181.1"/>
    <property type="molecule type" value="Genomic_DNA"/>
</dbReference>
<name>B9XLS4_PEDPL</name>
<evidence type="ECO:0000256" key="1">
    <source>
        <dbReference type="ARBA" id="ARBA00008987"/>
    </source>
</evidence>
<sequence length="102" mass="11403">MATLVTSANFESEVLKHSGRVLVDFYTDSCSPCRYMNPIIDELAMDRPNLKIVKIDAAEDAELGAQFRVMGVPTFLLFDNGQVQKQITGSRSKKEFAAWLDT</sequence>
<evidence type="ECO:0000256" key="8">
    <source>
        <dbReference type="PIRSR" id="PIRSR000077-4"/>
    </source>
</evidence>
<feature type="disulfide bond" description="Redox-active" evidence="8">
    <location>
        <begin position="30"/>
        <end position="33"/>
    </location>
</feature>
<dbReference type="Proteomes" id="UP000003688">
    <property type="component" value="Unassembled WGS sequence"/>
</dbReference>
<keyword evidence="3" id="KW-0249">Electron transport</keyword>
<feature type="active site" description="Nucleophile" evidence="7">
    <location>
        <position position="33"/>
    </location>
</feature>
<dbReference type="STRING" id="320771.Cflav_PD2386"/>
<dbReference type="SUPFAM" id="SSF52833">
    <property type="entry name" value="Thioredoxin-like"/>
    <property type="match status" value="1"/>
</dbReference>
<dbReference type="AlphaFoldDB" id="B9XLS4"/>
<evidence type="ECO:0000256" key="2">
    <source>
        <dbReference type="ARBA" id="ARBA00022448"/>
    </source>
</evidence>
<dbReference type="CDD" id="cd02947">
    <property type="entry name" value="TRX_family"/>
    <property type="match status" value="1"/>
</dbReference>
<keyword evidence="4 8" id="KW-1015">Disulfide bond</keyword>
<evidence type="ECO:0000256" key="3">
    <source>
        <dbReference type="ARBA" id="ARBA00022982"/>
    </source>
</evidence>
<evidence type="ECO:0000313" key="10">
    <source>
        <dbReference type="EMBL" id="EEF59181.1"/>
    </source>
</evidence>
<evidence type="ECO:0000256" key="5">
    <source>
        <dbReference type="ARBA" id="ARBA00023284"/>
    </source>
</evidence>
<dbReference type="PROSITE" id="PS51352">
    <property type="entry name" value="THIOREDOXIN_2"/>
    <property type="match status" value="1"/>
</dbReference>
<dbReference type="InterPro" id="IPR005746">
    <property type="entry name" value="Thioredoxin"/>
</dbReference>
<comment type="similarity">
    <text evidence="1 6">Belongs to the thioredoxin family.</text>
</comment>
<evidence type="ECO:0000259" key="9">
    <source>
        <dbReference type="PROSITE" id="PS51352"/>
    </source>
</evidence>
<dbReference type="GO" id="GO:0015035">
    <property type="term" value="F:protein-disulfide reductase activity"/>
    <property type="evidence" value="ECO:0007669"/>
    <property type="project" value="InterPro"/>
</dbReference>
<keyword evidence="2" id="KW-0813">Transport</keyword>
<feature type="site" description="Contributes to redox potential value" evidence="7">
    <location>
        <position position="32"/>
    </location>
</feature>
<evidence type="ECO:0000256" key="7">
    <source>
        <dbReference type="PIRSR" id="PIRSR000077-1"/>
    </source>
</evidence>
<feature type="site" description="Deprotonates C-terminal active site Cys" evidence="7">
    <location>
        <position position="24"/>
    </location>
</feature>
<proteinExistence type="inferred from homology"/>